<name>A0ACC2FPD8_DALPE</name>
<gene>
    <name evidence="1" type="ORF">DPEC_G00269730</name>
</gene>
<organism evidence="1 2">
    <name type="scientific">Dallia pectoralis</name>
    <name type="common">Alaska blackfish</name>
    <dbReference type="NCBI Taxonomy" id="75939"/>
    <lineage>
        <taxon>Eukaryota</taxon>
        <taxon>Metazoa</taxon>
        <taxon>Chordata</taxon>
        <taxon>Craniata</taxon>
        <taxon>Vertebrata</taxon>
        <taxon>Euteleostomi</taxon>
        <taxon>Actinopterygii</taxon>
        <taxon>Neopterygii</taxon>
        <taxon>Teleostei</taxon>
        <taxon>Protacanthopterygii</taxon>
        <taxon>Esociformes</taxon>
        <taxon>Umbridae</taxon>
        <taxon>Dallia</taxon>
    </lineage>
</organism>
<comment type="caution">
    <text evidence="1">The sequence shown here is derived from an EMBL/GenBank/DDBJ whole genome shotgun (WGS) entry which is preliminary data.</text>
</comment>
<dbReference type="Proteomes" id="UP001157502">
    <property type="component" value="Chromosome 24"/>
</dbReference>
<evidence type="ECO:0000313" key="2">
    <source>
        <dbReference type="Proteomes" id="UP001157502"/>
    </source>
</evidence>
<sequence>MLTESHKICPENKMFSLSSVLIILVGVDAIGTGMCYSGGGVQESCQTMKPNHGHGLTNGLRPFKVTPEMVFLEKVEMMTIVLEATSSTRFTGFLLEARESKDGPPVGSFTLVNTKLSRLLDCNGNPNAAVTQTNNRDKNYIQVNWTPQKAGLFYFRVTFIQDMRTYWMPEDIEDITILVTIHHEQSQKHWHKAFKFLLCPLSMAANVFAFIILLLSQAAHMTLVALVGVAMILSLAQSIIFFLPFGPSHELRSISVWVFRAIAFTTEVFTMAAIFVFLAQMEKVCSIRWPMKLMGGYMASMVLFYILFLIKYWNHRKRCSIFDVVTKKTTALEDCFTAILVLAYGGFTGALIVAIYSC</sequence>
<evidence type="ECO:0000313" key="1">
    <source>
        <dbReference type="EMBL" id="KAJ7993177.1"/>
    </source>
</evidence>
<dbReference type="EMBL" id="CM055751">
    <property type="protein sequence ID" value="KAJ7993177.1"/>
    <property type="molecule type" value="Genomic_DNA"/>
</dbReference>
<protein>
    <submittedName>
        <fullName evidence="1">Uncharacterized protein</fullName>
    </submittedName>
</protein>
<accession>A0ACC2FPD8</accession>
<reference evidence="1" key="1">
    <citation type="submission" date="2021-05" db="EMBL/GenBank/DDBJ databases">
        <authorList>
            <person name="Pan Q."/>
            <person name="Jouanno E."/>
            <person name="Zahm M."/>
            <person name="Klopp C."/>
            <person name="Cabau C."/>
            <person name="Louis A."/>
            <person name="Berthelot C."/>
            <person name="Parey E."/>
            <person name="Roest Crollius H."/>
            <person name="Montfort J."/>
            <person name="Robinson-Rechavi M."/>
            <person name="Bouchez O."/>
            <person name="Lampietro C."/>
            <person name="Lopez Roques C."/>
            <person name="Donnadieu C."/>
            <person name="Postlethwait J."/>
            <person name="Bobe J."/>
            <person name="Dillon D."/>
            <person name="Chandos A."/>
            <person name="von Hippel F."/>
            <person name="Guiguen Y."/>
        </authorList>
    </citation>
    <scope>NUCLEOTIDE SEQUENCE</scope>
    <source>
        <strain evidence="1">YG-Jan2019</strain>
    </source>
</reference>
<keyword evidence="2" id="KW-1185">Reference proteome</keyword>
<proteinExistence type="predicted"/>